<sequence>MPVVTSRCGLPLPLDNTFDYAAWRKQPADLAIPADMELQERNQHNYDAEMSNRTSIRMTRKYEEDVLAGNAPSTTRDVGAKLIAFYAYHDAEVEKMRDSQQYCDQVVAPLPPKLIAFLLGAREKCAKDMEKKKEDEKAEKEKVLSLKGTMVMTSTTKINPLTRPSVSMPEPFQAAIKYGLHPALFWFTDKRLRWATEHGSEIPMRKNMNVLAAPEKLLMDINKMKLSWGSDDSTDGHSILEWMNTSQNFLAALDNLCPAIDASNPFSFFLELTKHFAFFQALDDFEPLYDVWYPVEKTLHNKVLDNNLAFDTAYWSSEVGGVLNAFKAHRNLSKGLLVSQAIKMIDLVQRTHQAPASRGRLPACS</sequence>
<evidence type="ECO:0000313" key="1">
    <source>
        <dbReference type="EMBL" id="KAJ7696549.1"/>
    </source>
</evidence>
<gene>
    <name evidence="1" type="ORF">B0H17DRAFT_1130942</name>
</gene>
<comment type="caution">
    <text evidence="1">The sequence shown here is derived from an EMBL/GenBank/DDBJ whole genome shotgun (WGS) entry which is preliminary data.</text>
</comment>
<protein>
    <submittedName>
        <fullName evidence="1">Uncharacterized protein</fullName>
    </submittedName>
</protein>
<dbReference type="Proteomes" id="UP001221757">
    <property type="component" value="Unassembled WGS sequence"/>
</dbReference>
<accession>A0AAD7DPD7</accession>
<organism evidence="1 2">
    <name type="scientific">Mycena rosella</name>
    <name type="common">Pink bonnet</name>
    <name type="synonym">Agaricus rosellus</name>
    <dbReference type="NCBI Taxonomy" id="1033263"/>
    <lineage>
        <taxon>Eukaryota</taxon>
        <taxon>Fungi</taxon>
        <taxon>Dikarya</taxon>
        <taxon>Basidiomycota</taxon>
        <taxon>Agaricomycotina</taxon>
        <taxon>Agaricomycetes</taxon>
        <taxon>Agaricomycetidae</taxon>
        <taxon>Agaricales</taxon>
        <taxon>Marasmiineae</taxon>
        <taxon>Mycenaceae</taxon>
        <taxon>Mycena</taxon>
    </lineage>
</organism>
<evidence type="ECO:0000313" key="2">
    <source>
        <dbReference type="Proteomes" id="UP001221757"/>
    </source>
</evidence>
<dbReference type="EMBL" id="JARKIE010000034">
    <property type="protein sequence ID" value="KAJ7696549.1"/>
    <property type="molecule type" value="Genomic_DNA"/>
</dbReference>
<proteinExistence type="predicted"/>
<dbReference type="AlphaFoldDB" id="A0AAD7DPD7"/>
<reference evidence="1" key="1">
    <citation type="submission" date="2023-03" db="EMBL/GenBank/DDBJ databases">
        <title>Massive genome expansion in bonnet fungi (Mycena s.s.) driven by repeated elements and novel gene families across ecological guilds.</title>
        <authorList>
            <consortium name="Lawrence Berkeley National Laboratory"/>
            <person name="Harder C.B."/>
            <person name="Miyauchi S."/>
            <person name="Viragh M."/>
            <person name="Kuo A."/>
            <person name="Thoen E."/>
            <person name="Andreopoulos B."/>
            <person name="Lu D."/>
            <person name="Skrede I."/>
            <person name="Drula E."/>
            <person name="Henrissat B."/>
            <person name="Morin E."/>
            <person name="Kohler A."/>
            <person name="Barry K."/>
            <person name="LaButti K."/>
            <person name="Morin E."/>
            <person name="Salamov A."/>
            <person name="Lipzen A."/>
            <person name="Mereny Z."/>
            <person name="Hegedus B."/>
            <person name="Baldrian P."/>
            <person name="Stursova M."/>
            <person name="Weitz H."/>
            <person name="Taylor A."/>
            <person name="Grigoriev I.V."/>
            <person name="Nagy L.G."/>
            <person name="Martin F."/>
            <person name="Kauserud H."/>
        </authorList>
    </citation>
    <scope>NUCLEOTIDE SEQUENCE</scope>
    <source>
        <strain evidence="1">CBHHK067</strain>
    </source>
</reference>
<name>A0AAD7DPD7_MYCRO</name>
<keyword evidence="2" id="KW-1185">Reference proteome</keyword>